<dbReference type="GO" id="GO:0015288">
    <property type="term" value="F:porin activity"/>
    <property type="evidence" value="ECO:0007669"/>
    <property type="project" value="UniProtKB-KW"/>
</dbReference>
<organism evidence="11 12">
    <name type="scientific">Methylopila turkensis</name>
    <dbReference type="NCBI Taxonomy" id="1437816"/>
    <lineage>
        <taxon>Bacteria</taxon>
        <taxon>Pseudomonadati</taxon>
        <taxon>Pseudomonadota</taxon>
        <taxon>Alphaproteobacteria</taxon>
        <taxon>Hyphomicrobiales</taxon>
        <taxon>Methylopilaceae</taxon>
        <taxon>Methylopila</taxon>
    </lineage>
</organism>
<keyword evidence="5 10" id="KW-0732">Signal</keyword>
<keyword evidence="3 10" id="KW-1134">Transmembrane beta strand</keyword>
<feature type="chain" id="PRO_5041016470" description="Porin" evidence="10">
    <location>
        <begin position="24"/>
        <end position="422"/>
    </location>
</feature>
<evidence type="ECO:0000256" key="4">
    <source>
        <dbReference type="ARBA" id="ARBA00022692"/>
    </source>
</evidence>
<gene>
    <name evidence="11" type="ORF">GCM10008174_28580</name>
</gene>
<dbReference type="RefSeq" id="WP_271201583.1">
    <property type="nucleotide sequence ID" value="NZ_BSFL01000003.1"/>
</dbReference>
<reference evidence="11" key="2">
    <citation type="submission" date="2023-01" db="EMBL/GenBank/DDBJ databases">
        <authorList>
            <person name="Sun Q."/>
            <person name="Evtushenko L."/>
        </authorList>
    </citation>
    <scope>NUCLEOTIDE SEQUENCE</scope>
    <source>
        <strain evidence="11">VKM B-2748</strain>
    </source>
</reference>
<evidence type="ECO:0000313" key="12">
    <source>
        <dbReference type="Proteomes" id="UP001143309"/>
    </source>
</evidence>
<keyword evidence="7 10" id="KW-0626">Porin</keyword>
<reference evidence="11" key="1">
    <citation type="journal article" date="2014" name="Int. J. Syst. Evol. Microbiol.">
        <title>Complete genome sequence of Corynebacterium casei LMG S-19264T (=DSM 44701T), isolated from a smear-ripened cheese.</title>
        <authorList>
            <consortium name="US DOE Joint Genome Institute (JGI-PGF)"/>
            <person name="Walter F."/>
            <person name="Albersmeier A."/>
            <person name="Kalinowski J."/>
            <person name="Ruckert C."/>
        </authorList>
    </citation>
    <scope>NUCLEOTIDE SEQUENCE</scope>
    <source>
        <strain evidence="11">VKM B-2748</strain>
    </source>
</reference>
<sequence>MKLVKSLVLGSAAAFVGMTGAQAADLPGAEPVEYVKVCDAYGAGFFYIPGTDTCLLIGGLVRGDYSVGEVVRTIGGGSSKPANNTGFRARARLWFDARTETEYGTVRTYIRAQFQRDSGNQSGSTAATAVGGDDSVFDKAFVQFAGLTAGLTDSFWDFKPYPTFTNPFISDRTLAVLAYTADFGGGFSASIGIEDGTARRTTATGGAGGPGFADYREQKYPDIVGNLRVKQGWGEAQLSGFAHHITTEEISRDSDWGYGVQLGAKVDLPFLGKGDFLWASAAYSSGALSYLGLGSGSGDYAFVVSGTQNILNANRLVDFEVGPGGKIRKTEAYAFNLGVLHYWSPKWRSALQGTYVDANVKTFGQNNDFSGYGITTNIIWTPVKKLDIGAEINYVKVEDKSAVYNLRDDDAFVGRFRVQRDF</sequence>
<keyword evidence="12" id="KW-1185">Reference proteome</keyword>
<evidence type="ECO:0000256" key="2">
    <source>
        <dbReference type="ARBA" id="ARBA00022448"/>
    </source>
</evidence>
<protein>
    <recommendedName>
        <fullName evidence="10">Porin</fullName>
    </recommendedName>
</protein>
<evidence type="ECO:0000256" key="6">
    <source>
        <dbReference type="ARBA" id="ARBA00023065"/>
    </source>
</evidence>
<dbReference type="Pfam" id="PF02530">
    <property type="entry name" value="Porin_2"/>
    <property type="match status" value="1"/>
</dbReference>
<comment type="similarity">
    <text evidence="1 10">Belongs to the alphaproteobacteria porin family.</text>
</comment>
<evidence type="ECO:0000256" key="9">
    <source>
        <dbReference type="ARBA" id="ARBA00023237"/>
    </source>
</evidence>
<comment type="caution">
    <text evidence="11">The sequence shown here is derived from an EMBL/GenBank/DDBJ whole genome shotgun (WGS) entry which is preliminary data.</text>
</comment>
<comment type="function">
    <text evidence="10">Forms passive diffusion pores that allow small molecular weight hydrophilic materials across the outer membrane.</text>
</comment>
<evidence type="ECO:0000256" key="3">
    <source>
        <dbReference type="ARBA" id="ARBA00022452"/>
    </source>
</evidence>
<keyword evidence="9 10" id="KW-0998">Cell outer membrane</keyword>
<name>A0A9W6N864_9HYPH</name>
<evidence type="ECO:0000256" key="7">
    <source>
        <dbReference type="ARBA" id="ARBA00023114"/>
    </source>
</evidence>
<evidence type="ECO:0000256" key="5">
    <source>
        <dbReference type="ARBA" id="ARBA00022729"/>
    </source>
</evidence>
<accession>A0A9W6N864</accession>
<dbReference type="AlphaFoldDB" id="A0A9W6N864"/>
<keyword evidence="4 10" id="KW-0812">Transmembrane</keyword>
<comment type="domain">
    <text evidence="10">Consists of 16-stranded beta-barrel sheets, with large surface-exposed loops, that form a transmembrane pore at the center of each barrel. The pore is partially ocluded by a peptide loop that folds into the pore lumen.</text>
</comment>
<dbReference type="Proteomes" id="UP001143309">
    <property type="component" value="Unassembled WGS sequence"/>
</dbReference>
<evidence type="ECO:0000256" key="8">
    <source>
        <dbReference type="ARBA" id="ARBA00023136"/>
    </source>
</evidence>
<dbReference type="GO" id="GO:0006811">
    <property type="term" value="P:monoatomic ion transport"/>
    <property type="evidence" value="ECO:0007669"/>
    <property type="project" value="UniProtKB-KW"/>
</dbReference>
<dbReference type="InterPro" id="IPR003684">
    <property type="entry name" value="Porin_alphabac"/>
</dbReference>
<comment type="subcellular location">
    <subcellularLocation>
        <location evidence="10">Cell outer membrane</location>
        <topology evidence="10">Multi-pass membrane protein</topology>
    </subcellularLocation>
</comment>
<keyword evidence="8 10" id="KW-0472">Membrane</keyword>
<evidence type="ECO:0000313" key="11">
    <source>
        <dbReference type="EMBL" id="GLK81117.1"/>
    </source>
</evidence>
<dbReference type="GO" id="GO:0009279">
    <property type="term" value="C:cell outer membrane"/>
    <property type="evidence" value="ECO:0007669"/>
    <property type="project" value="UniProtKB-SubCell"/>
</dbReference>
<keyword evidence="2 10" id="KW-0813">Transport</keyword>
<dbReference type="SUPFAM" id="SSF56935">
    <property type="entry name" value="Porins"/>
    <property type="match status" value="1"/>
</dbReference>
<proteinExistence type="inferred from homology"/>
<dbReference type="GO" id="GO:0046930">
    <property type="term" value="C:pore complex"/>
    <property type="evidence" value="ECO:0007669"/>
    <property type="project" value="UniProtKB-KW"/>
</dbReference>
<evidence type="ECO:0000256" key="10">
    <source>
        <dbReference type="RuleBase" id="RU364005"/>
    </source>
</evidence>
<dbReference type="EMBL" id="BSFL01000003">
    <property type="protein sequence ID" value="GLK81117.1"/>
    <property type="molecule type" value="Genomic_DNA"/>
</dbReference>
<feature type="signal peptide" evidence="10">
    <location>
        <begin position="1"/>
        <end position="23"/>
    </location>
</feature>
<keyword evidence="6 10" id="KW-0406">Ion transport</keyword>
<evidence type="ECO:0000256" key="1">
    <source>
        <dbReference type="ARBA" id="ARBA00009521"/>
    </source>
</evidence>